<proteinExistence type="predicted"/>
<name>A0A9P4QRY0_9PLEO</name>
<dbReference type="EMBL" id="ML996230">
    <property type="protein sequence ID" value="KAF2729964.1"/>
    <property type="molecule type" value="Genomic_DNA"/>
</dbReference>
<keyword evidence="2" id="KW-1133">Transmembrane helix</keyword>
<feature type="domain" description="Rhodopsin" evidence="3">
    <location>
        <begin position="38"/>
        <end position="270"/>
    </location>
</feature>
<keyword evidence="2" id="KW-0472">Membrane</keyword>
<reference evidence="4" key="1">
    <citation type="journal article" date="2020" name="Stud. Mycol.">
        <title>101 Dothideomycetes genomes: a test case for predicting lifestyles and emergence of pathogens.</title>
        <authorList>
            <person name="Haridas S."/>
            <person name="Albert R."/>
            <person name="Binder M."/>
            <person name="Bloem J."/>
            <person name="Labutti K."/>
            <person name="Salamov A."/>
            <person name="Andreopoulos B."/>
            <person name="Baker S."/>
            <person name="Barry K."/>
            <person name="Bills G."/>
            <person name="Bluhm B."/>
            <person name="Cannon C."/>
            <person name="Castanera R."/>
            <person name="Culley D."/>
            <person name="Daum C."/>
            <person name="Ezra D."/>
            <person name="Gonzalez J."/>
            <person name="Henrissat B."/>
            <person name="Kuo A."/>
            <person name="Liang C."/>
            <person name="Lipzen A."/>
            <person name="Lutzoni F."/>
            <person name="Magnuson J."/>
            <person name="Mondo S."/>
            <person name="Nolan M."/>
            <person name="Ohm R."/>
            <person name="Pangilinan J."/>
            <person name="Park H.-J."/>
            <person name="Ramirez L."/>
            <person name="Alfaro M."/>
            <person name="Sun H."/>
            <person name="Tritt A."/>
            <person name="Yoshinaga Y."/>
            <person name="Zwiers L.-H."/>
            <person name="Turgeon B."/>
            <person name="Goodwin S."/>
            <person name="Spatafora J."/>
            <person name="Crous P."/>
            <person name="Grigoriev I."/>
        </authorList>
    </citation>
    <scope>NUCLEOTIDE SEQUENCE</scope>
    <source>
        <strain evidence="4">CBS 125425</strain>
    </source>
</reference>
<feature type="compositionally biased region" description="Polar residues" evidence="1">
    <location>
        <begin position="288"/>
        <end position="298"/>
    </location>
</feature>
<keyword evidence="5" id="KW-1185">Reference proteome</keyword>
<feature type="region of interest" description="Disordered" evidence="1">
    <location>
        <begin position="326"/>
        <end position="367"/>
    </location>
</feature>
<dbReference type="Proteomes" id="UP000799444">
    <property type="component" value="Unassembled WGS sequence"/>
</dbReference>
<protein>
    <recommendedName>
        <fullName evidence="3">Rhodopsin domain-containing protein</fullName>
    </recommendedName>
</protein>
<sequence>MSTEVIPPPFVITSDDKRGLIVVTTAITLSFVWTCQLIRIWLRFKAREWKADDYVLAAATILASSQSALVLHIATEGLGESLQRLSGRQVVRIAKDDFASQILYILGLFLSKCAVLFLYLRLSPARRHHIASWMTVAVSMAWAVIAITLIAVPCNPSIFWIKGPGGCSGIITKWQAIAAIDIMIEFAIFFISAFLVAKLNMNLSSKVLVVAAFSARLPVIAAAATRLVYLHGTFTSSDRTLTGAYYVVCTQWHLGYAIMSSTITGLGPFLRPFSTSYSKSYHSSSYAQTSGIPASQTTSGGGSAVSGDLPGTYQLGPLRARKVSLMSPSAEKQAPGNGGGPSRKDFRSRSSSQTEMLSPHAMNLRPDTETVRRDTAVSVGNPLHDEDDCSSTLSEQSRRLIITKRTEVKVENDRASAIVPV</sequence>
<dbReference type="AlphaFoldDB" id="A0A9P4QRY0"/>
<feature type="transmembrane region" description="Helical" evidence="2">
    <location>
        <begin position="102"/>
        <end position="120"/>
    </location>
</feature>
<feature type="transmembrane region" description="Helical" evidence="2">
    <location>
        <begin position="207"/>
        <end position="230"/>
    </location>
</feature>
<feature type="transmembrane region" description="Helical" evidence="2">
    <location>
        <begin position="54"/>
        <end position="74"/>
    </location>
</feature>
<feature type="transmembrane region" description="Helical" evidence="2">
    <location>
        <begin position="172"/>
        <end position="195"/>
    </location>
</feature>
<keyword evidence="2" id="KW-0812">Transmembrane</keyword>
<evidence type="ECO:0000259" key="3">
    <source>
        <dbReference type="Pfam" id="PF20684"/>
    </source>
</evidence>
<feature type="transmembrane region" description="Helical" evidence="2">
    <location>
        <begin position="132"/>
        <end position="152"/>
    </location>
</feature>
<dbReference type="InterPro" id="IPR049326">
    <property type="entry name" value="Rhodopsin_dom_fungi"/>
</dbReference>
<evidence type="ECO:0000256" key="1">
    <source>
        <dbReference type="SAM" id="MobiDB-lite"/>
    </source>
</evidence>
<gene>
    <name evidence="4" type="ORF">EJ04DRAFT_57431</name>
</gene>
<organism evidence="4 5">
    <name type="scientific">Polyplosphaeria fusca</name>
    <dbReference type="NCBI Taxonomy" id="682080"/>
    <lineage>
        <taxon>Eukaryota</taxon>
        <taxon>Fungi</taxon>
        <taxon>Dikarya</taxon>
        <taxon>Ascomycota</taxon>
        <taxon>Pezizomycotina</taxon>
        <taxon>Dothideomycetes</taxon>
        <taxon>Pleosporomycetidae</taxon>
        <taxon>Pleosporales</taxon>
        <taxon>Tetraplosphaeriaceae</taxon>
        <taxon>Polyplosphaeria</taxon>
    </lineage>
</organism>
<feature type="transmembrane region" description="Helical" evidence="2">
    <location>
        <begin position="20"/>
        <end position="42"/>
    </location>
</feature>
<dbReference type="PANTHER" id="PTHR39614">
    <property type="entry name" value="INTEGRAL MEMBRANE PROTEIN"/>
    <property type="match status" value="1"/>
</dbReference>
<evidence type="ECO:0000256" key="2">
    <source>
        <dbReference type="SAM" id="Phobius"/>
    </source>
</evidence>
<feature type="region of interest" description="Disordered" evidence="1">
    <location>
        <begin position="288"/>
        <end position="311"/>
    </location>
</feature>
<dbReference type="OrthoDB" id="3918601at2759"/>
<evidence type="ECO:0000313" key="5">
    <source>
        <dbReference type="Proteomes" id="UP000799444"/>
    </source>
</evidence>
<dbReference type="Pfam" id="PF20684">
    <property type="entry name" value="Fung_rhodopsin"/>
    <property type="match status" value="1"/>
</dbReference>
<accession>A0A9P4QRY0</accession>
<comment type="caution">
    <text evidence="4">The sequence shown here is derived from an EMBL/GenBank/DDBJ whole genome shotgun (WGS) entry which is preliminary data.</text>
</comment>
<dbReference type="PANTHER" id="PTHR39614:SF2">
    <property type="entry name" value="INTEGRAL MEMBRANE PROTEIN"/>
    <property type="match status" value="1"/>
</dbReference>
<evidence type="ECO:0000313" key="4">
    <source>
        <dbReference type="EMBL" id="KAF2729964.1"/>
    </source>
</evidence>